<reference evidence="2" key="1">
    <citation type="journal article" date="2022" name="bioRxiv">
        <title>Sequencing and chromosome-scale assembly of the giantPleurodeles waltlgenome.</title>
        <authorList>
            <person name="Brown T."/>
            <person name="Elewa A."/>
            <person name="Iarovenko S."/>
            <person name="Subramanian E."/>
            <person name="Araus A.J."/>
            <person name="Petzold A."/>
            <person name="Susuki M."/>
            <person name="Suzuki K.-i.T."/>
            <person name="Hayashi T."/>
            <person name="Toyoda A."/>
            <person name="Oliveira C."/>
            <person name="Osipova E."/>
            <person name="Leigh N.D."/>
            <person name="Simon A."/>
            <person name="Yun M.H."/>
        </authorList>
    </citation>
    <scope>NUCLEOTIDE SEQUENCE</scope>
    <source>
        <strain evidence="2">20211129_DDA</strain>
        <tissue evidence="2">Liver</tissue>
    </source>
</reference>
<feature type="region of interest" description="Disordered" evidence="1">
    <location>
        <begin position="1"/>
        <end position="33"/>
    </location>
</feature>
<proteinExistence type="predicted"/>
<evidence type="ECO:0000313" key="3">
    <source>
        <dbReference type="Proteomes" id="UP001066276"/>
    </source>
</evidence>
<accession>A0AAV7U8Y3</accession>
<dbReference type="EMBL" id="JANPWB010000005">
    <property type="protein sequence ID" value="KAJ1184494.1"/>
    <property type="molecule type" value="Genomic_DNA"/>
</dbReference>
<dbReference type="AlphaFoldDB" id="A0AAV7U8Y3"/>
<evidence type="ECO:0000256" key="1">
    <source>
        <dbReference type="SAM" id="MobiDB-lite"/>
    </source>
</evidence>
<organism evidence="2 3">
    <name type="scientific">Pleurodeles waltl</name>
    <name type="common">Iberian ribbed newt</name>
    <dbReference type="NCBI Taxonomy" id="8319"/>
    <lineage>
        <taxon>Eukaryota</taxon>
        <taxon>Metazoa</taxon>
        <taxon>Chordata</taxon>
        <taxon>Craniata</taxon>
        <taxon>Vertebrata</taxon>
        <taxon>Euteleostomi</taxon>
        <taxon>Amphibia</taxon>
        <taxon>Batrachia</taxon>
        <taxon>Caudata</taxon>
        <taxon>Salamandroidea</taxon>
        <taxon>Salamandridae</taxon>
        <taxon>Pleurodelinae</taxon>
        <taxon>Pleurodeles</taxon>
    </lineage>
</organism>
<dbReference type="Proteomes" id="UP001066276">
    <property type="component" value="Chromosome 3_1"/>
</dbReference>
<gene>
    <name evidence="2" type="ORF">NDU88_001300</name>
</gene>
<evidence type="ECO:0000313" key="2">
    <source>
        <dbReference type="EMBL" id="KAJ1184494.1"/>
    </source>
</evidence>
<name>A0AAV7U8Y3_PLEWA</name>
<keyword evidence="3" id="KW-1185">Reference proteome</keyword>
<sequence length="67" mass="7065">MESGSSLRQGLSPRGALLLQKGIRPSPPPRGVPHKLMCKISAPVQMESAAVPPIRVARTRAPAAGRE</sequence>
<comment type="caution">
    <text evidence="2">The sequence shown here is derived from an EMBL/GenBank/DDBJ whole genome shotgun (WGS) entry which is preliminary data.</text>
</comment>
<protein>
    <submittedName>
        <fullName evidence="2">Uncharacterized protein</fullName>
    </submittedName>
</protein>